<organism evidence="1 2">
    <name type="scientific">Mytilus coruscus</name>
    <name type="common">Sea mussel</name>
    <dbReference type="NCBI Taxonomy" id="42192"/>
    <lineage>
        <taxon>Eukaryota</taxon>
        <taxon>Metazoa</taxon>
        <taxon>Spiralia</taxon>
        <taxon>Lophotrochozoa</taxon>
        <taxon>Mollusca</taxon>
        <taxon>Bivalvia</taxon>
        <taxon>Autobranchia</taxon>
        <taxon>Pteriomorphia</taxon>
        <taxon>Mytilida</taxon>
        <taxon>Mytiloidea</taxon>
        <taxon>Mytilidae</taxon>
        <taxon>Mytilinae</taxon>
        <taxon>Mytilus</taxon>
    </lineage>
</organism>
<dbReference type="OrthoDB" id="3251442at2759"/>
<dbReference type="PANTHER" id="PTHR10775">
    <property type="entry name" value="OS08G0208400 PROTEIN"/>
    <property type="match status" value="1"/>
</dbReference>
<dbReference type="AlphaFoldDB" id="A0A6J8BZ39"/>
<sequence length="234" mass="27045">MSVKSQSTQRRHQKLFFNKFIDSKIKESPYLQPQFISSLDKELYKGENLNQPLYRESKTTLLDSLFRHFVNFSSNNGSYKDAYKLLKPLLIKTTTYDACVNDCQLFRKTNASDYSMDVECGKCGEARYSDHSPSARKTYTYMPLGPRLVRIYGDDNICKLMFSRPDLSNGKLSDIADGNLYKSWFQRGGVFEDTEERCTVPLALFCDGLNPHKSMATQKSMWPLMLTCLIYLFQ</sequence>
<accession>A0A6J8BZ39</accession>
<reference evidence="1 2" key="1">
    <citation type="submission" date="2020-06" db="EMBL/GenBank/DDBJ databases">
        <authorList>
            <person name="Li R."/>
            <person name="Bekaert M."/>
        </authorList>
    </citation>
    <scope>NUCLEOTIDE SEQUENCE [LARGE SCALE GENOMIC DNA]</scope>
    <source>
        <strain evidence="2">wild</strain>
    </source>
</reference>
<name>A0A6J8BZ39_MYTCO</name>
<keyword evidence="2" id="KW-1185">Reference proteome</keyword>
<dbReference type="EMBL" id="CACVKT020004298">
    <property type="protein sequence ID" value="CAC5388972.1"/>
    <property type="molecule type" value="Genomic_DNA"/>
</dbReference>
<dbReference type="PANTHER" id="PTHR10775:SF185">
    <property type="entry name" value="OS08G0208400 PROTEIN"/>
    <property type="match status" value="1"/>
</dbReference>
<evidence type="ECO:0000313" key="1">
    <source>
        <dbReference type="EMBL" id="CAC5388972.1"/>
    </source>
</evidence>
<evidence type="ECO:0000313" key="2">
    <source>
        <dbReference type="Proteomes" id="UP000507470"/>
    </source>
</evidence>
<gene>
    <name evidence="1" type="ORF">MCOR_24196</name>
</gene>
<dbReference type="Proteomes" id="UP000507470">
    <property type="component" value="Unassembled WGS sequence"/>
</dbReference>
<proteinExistence type="predicted"/>
<protein>
    <submittedName>
        <fullName evidence="1">Uncharacterized protein</fullName>
    </submittedName>
</protein>